<dbReference type="Gene3D" id="6.10.250.1050">
    <property type="match status" value="1"/>
</dbReference>
<dbReference type="Proteomes" id="UP000193560">
    <property type="component" value="Unassembled WGS sequence"/>
</dbReference>
<name>A0A1X2IFP3_9FUNG</name>
<feature type="region of interest" description="Disordered" evidence="1">
    <location>
        <begin position="84"/>
        <end position="184"/>
    </location>
</feature>
<feature type="compositionally biased region" description="Acidic residues" evidence="1">
    <location>
        <begin position="154"/>
        <end position="166"/>
    </location>
</feature>
<dbReference type="GO" id="GO:0004864">
    <property type="term" value="F:protein phosphatase inhibitor activity"/>
    <property type="evidence" value="ECO:0007669"/>
    <property type="project" value="InterPro"/>
</dbReference>
<reference evidence="2 3" key="1">
    <citation type="submission" date="2016-07" db="EMBL/GenBank/DDBJ databases">
        <title>Pervasive Adenine N6-methylation of Active Genes in Fungi.</title>
        <authorList>
            <consortium name="DOE Joint Genome Institute"/>
            <person name="Mondo S.J."/>
            <person name="Dannebaum R.O."/>
            <person name="Kuo R.C."/>
            <person name="Labutti K."/>
            <person name="Haridas S."/>
            <person name="Kuo A."/>
            <person name="Salamov A."/>
            <person name="Ahrendt S.R."/>
            <person name="Lipzen A."/>
            <person name="Sullivan W."/>
            <person name="Andreopoulos W.B."/>
            <person name="Clum A."/>
            <person name="Lindquist E."/>
            <person name="Daum C."/>
            <person name="Ramamoorthy G.K."/>
            <person name="Gryganskyi A."/>
            <person name="Culley D."/>
            <person name="Magnuson J.K."/>
            <person name="James T.Y."/>
            <person name="O'Malley M.A."/>
            <person name="Stajich J.E."/>
            <person name="Spatafora J.W."/>
            <person name="Visel A."/>
            <person name="Grigoriev I.V."/>
        </authorList>
    </citation>
    <scope>NUCLEOTIDE SEQUENCE [LARGE SCALE GENOMIC DNA]</scope>
    <source>
        <strain evidence="2 3">NRRL 1336</strain>
    </source>
</reference>
<dbReference type="Pfam" id="PF04979">
    <property type="entry name" value="IPP-2"/>
    <property type="match status" value="1"/>
</dbReference>
<evidence type="ECO:0000313" key="2">
    <source>
        <dbReference type="EMBL" id="ORZ15706.1"/>
    </source>
</evidence>
<sequence length="184" mass="20695">MTSPAKPIKGILKNRQQGSSSGNEPHLKWDEDNLMLTEQQKDSTMKIDEPKTPYIRYDAQNDKVLNLPDNLGYRAKLDPEDIDEFALDGGHESDRSSVSSGKKTRQVSISDDEWADSGDEEDEQAQKRHQDFAKKRAMHYNMGNVLHHPKDEADSADEENDSDDDNSNLNNHASSIPPVPPLPK</sequence>
<comment type="caution">
    <text evidence="2">The sequence shown here is derived from an EMBL/GenBank/DDBJ whole genome shotgun (WGS) entry which is preliminary data.</text>
</comment>
<protein>
    <submittedName>
        <fullName evidence="2">Uncharacterized protein</fullName>
    </submittedName>
</protein>
<dbReference type="GO" id="GO:0009966">
    <property type="term" value="P:regulation of signal transduction"/>
    <property type="evidence" value="ECO:0007669"/>
    <property type="project" value="InterPro"/>
</dbReference>
<dbReference type="InterPro" id="IPR007062">
    <property type="entry name" value="PPI-2"/>
</dbReference>
<gene>
    <name evidence="2" type="ORF">BCR42DRAFT_415759</name>
</gene>
<keyword evidence="3" id="KW-1185">Reference proteome</keyword>
<dbReference type="AlphaFoldDB" id="A0A1X2IFP3"/>
<dbReference type="PANTHER" id="PTHR12398">
    <property type="entry name" value="PROTEIN PHOSPHATASE INHIBITOR"/>
    <property type="match status" value="1"/>
</dbReference>
<feature type="compositionally biased region" description="Basic and acidic residues" evidence="1">
    <location>
        <begin position="124"/>
        <end position="134"/>
    </location>
</feature>
<dbReference type="PANTHER" id="PTHR12398:SF20">
    <property type="entry name" value="PROTEIN PHOSPHATASE 1 REGULATORY INHIBITOR SUBUNIT 2"/>
    <property type="match status" value="1"/>
</dbReference>
<feature type="compositionally biased region" description="Polar residues" evidence="1">
    <location>
        <begin position="96"/>
        <end position="109"/>
    </location>
</feature>
<feature type="compositionally biased region" description="Polar residues" evidence="1">
    <location>
        <begin position="14"/>
        <end position="23"/>
    </location>
</feature>
<proteinExistence type="predicted"/>
<accession>A0A1X2IFP3</accession>
<dbReference type="OrthoDB" id="551302at2759"/>
<evidence type="ECO:0000256" key="1">
    <source>
        <dbReference type="SAM" id="MobiDB-lite"/>
    </source>
</evidence>
<feature type="compositionally biased region" description="Acidic residues" evidence="1">
    <location>
        <begin position="110"/>
        <end position="123"/>
    </location>
</feature>
<dbReference type="STRING" id="90262.A0A1X2IFP3"/>
<organism evidence="2 3">
    <name type="scientific">Absidia repens</name>
    <dbReference type="NCBI Taxonomy" id="90262"/>
    <lineage>
        <taxon>Eukaryota</taxon>
        <taxon>Fungi</taxon>
        <taxon>Fungi incertae sedis</taxon>
        <taxon>Mucoromycota</taxon>
        <taxon>Mucoromycotina</taxon>
        <taxon>Mucoromycetes</taxon>
        <taxon>Mucorales</taxon>
        <taxon>Cunninghamellaceae</taxon>
        <taxon>Absidia</taxon>
    </lineage>
</organism>
<dbReference type="EMBL" id="MCGE01000012">
    <property type="protein sequence ID" value="ORZ15706.1"/>
    <property type="molecule type" value="Genomic_DNA"/>
</dbReference>
<evidence type="ECO:0000313" key="3">
    <source>
        <dbReference type="Proteomes" id="UP000193560"/>
    </source>
</evidence>
<feature type="region of interest" description="Disordered" evidence="1">
    <location>
        <begin position="1"/>
        <end position="32"/>
    </location>
</feature>